<dbReference type="HOGENOM" id="CLU_001042_2_2_9"/>
<comment type="function">
    <text evidence="7">Required for chromosome condensation and partitioning.</text>
</comment>
<feature type="coiled-coil region" evidence="7">
    <location>
        <begin position="681"/>
        <end position="931"/>
    </location>
</feature>
<dbReference type="GO" id="GO:0016887">
    <property type="term" value="F:ATP hydrolysis activity"/>
    <property type="evidence" value="ECO:0007669"/>
    <property type="project" value="InterPro"/>
</dbReference>
<dbReference type="SMART" id="SM00968">
    <property type="entry name" value="SMC_hinge"/>
    <property type="match status" value="1"/>
</dbReference>
<dbReference type="GO" id="GO:0007062">
    <property type="term" value="P:sister chromatid cohesion"/>
    <property type="evidence" value="ECO:0007669"/>
    <property type="project" value="InterPro"/>
</dbReference>
<dbReference type="Gene3D" id="3.30.70.1620">
    <property type="match status" value="1"/>
</dbReference>
<dbReference type="GO" id="GO:0003677">
    <property type="term" value="F:DNA binding"/>
    <property type="evidence" value="ECO:0007669"/>
    <property type="project" value="UniProtKB-UniRule"/>
</dbReference>
<comment type="subunit">
    <text evidence="7">Homodimer.</text>
</comment>
<feature type="domain" description="SMC hinge" evidence="9">
    <location>
        <begin position="520"/>
        <end position="639"/>
    </location>
</feature>
<evidence type="ECO:0000256" key="8">
    <source>
        <dbReference type="SAM" id="MobiDB-lite"/>
    </source>
</evidence>
<dbReference type="GeneID" id="34221252"/>
<dbReference type="PIRSF" id="PIRSF005719">
    <property type="entry name" value="SMC"/>
    <property type="match status" value="1"/>
</dbReference>
<keyword evidence="4 7" id="KW-0067">ATP-binding</keyword>
<dbReference type="Gene3D" id="3.40.50.300">
    <property type="entry name" value="P-loop containing nucleotide triphosphate hydrolases"/>
    <property type="match status" value="2"/>
</dbReference>
<accession>A0A075LK58</accession>
<dbReference type="InterPro" id="IPR003395">
    <property type="entry name" value="RecF/RecN/SMC_N"/>
</dbReference>
<protein>
    <recommendedName>
        <fullName evidence="7">Chromosome partition protein Smc</fullName>
    </recommendedName>
</protein>
<evidence type="ECO:0000256" key="1">
    <source>
        <dbReference type="ARBA" id="ARBA00004496"/>
    </source>
</evidence>
<dbReference type="InterPro" id="IPR011890">
    <property type="entry name" value="SMC_prok"/>
</dbReference>
<comment type="similarity">
    <text evidence="7">Belongs to the SMC family.</text>
</comment>
<dbReference type="GO" id="GO:0007059">
    <property type="term" value="P:chromosome segregation"/>
    <property type="evidence" value="ECO:0007669"/>
    <property type="project" value="UniProtKB-UniRule"/>
</dbReference>
<gene>
    <name evidence="7" type="primary">smc</name>
    <name evidence="10" type="ORF">GZ22_06715</name>
</gene>
<dbReference type="OrthoDB" id="9808768at2"/>
<evidence type="ECO:0000256" key="6">
    <source>
        <dbReference type="ARBA" id="ARBA00023125"/>
    </source>
</evidence>
<evidence type="ECO:0000256" key="2">
    <source>
        <dbReference type="ARBA" id="ARBA00022490"/>
    </source>
</evidence>
<dbReference type="RefSeq" id="WP_038560111.1">
    <property type="nucleotide sequence ID" value="NZ_CP008876.1"/>
</dbReference>
<dbReference type="KEGG" id="tap:GZ22_06715"/>
<dbReference type="GO" id="GO:0005737">
    <property type="term" value="C:cytoplasm"/>
    <property type="evidence" value="ECO:0007669"/>
    <property type="project" value="UniProtKB-SubCell"/>
</dbReference>
<dbReference type="EMBL" id="CP008876">
    <property type="protein sequence ID" value="AIF66347.1"/>
    <property type="molecule type" value="Genomic_DNA"/>
</dbReference>
<feature type="region of interest" description="Disordered" evidence="8">
    <location>
        <begin position="418"/>
        <end position="454"/>
    </location>
</feature>
<dbReference type="SUPFAM" id="SSF75553">
    <property type="entry name" value="Smc hinge domain"/>
    <property type="match status" value="1"/>
</dbReference>
<dbReference type="InterPro" id="IPR024704">
    <property type="entry name" value="SMC"/>
</dbReference>
<keyword evidence="6 7" id="KW-0238">DNA-binding</keyword>
<proteinExistence type="inferred from homology"/>
<evidence type="ECO:0000313" key="10">
    <source>
        <dbReference type="EMBL" id="AIF66347.1"/>
    </source>
</evidence>
<dbReference type="FunFam" id="3.40.50.300:FF:000984">
    <property type="entry name" value="Chromosome partition protein Smc"/>
    <property type="match status" value="1"/>
</dbReference>
<dbReference type="AlphaFoldDB" id="A0A075LK58"/>
<dbReference type="GO" id="GO:0005694">
    <property type="term" value="C:chromosome"/>
    <property type="evidence" value="ECO:0007669"/>
    <property type="project" value="InterPro"/>
</dbReference>
<dbReference type="NCBIfam" id="TIGR02168">
    <property type="entry name" value="SMC_prok_B"/>
    <property type="match status" value="1"/>
</dbReference>
<keyword evidence="3 7" id="KW-0547">Nucleotide-binding</keyword>
<evidence type="ECO:0000256" key="7">
    <source>
        <dbReference type="HAMAP-Rule" id="MF_01894"/>
    </source>
</evidence>
<dbReference type="InterPro" id="IPR010935">
    <property type="entry name" value="SMC_hinge"/>
</dbReference>
<name>A0A075LK58_9BACI</name>
<keyword evidence="2 7" id="KW-0963">Cytoplasm</keyword>
<dbReference type="GO" id="GO:0030261">
    <property type="term" value="P:chromosome condensation"/>
    <property type="evidence" value="ECO:0007669"/>
    <property type="project" value="InterPro"/>
</dbReference>
<reference evidence="10 11" key="1">
    <citation type="submission" date="2014-07" db="EMBL/GenBank/DDBJ databases">
        <title>Complete genome sequence of a moderately halophilic bacterium Terribacillus aidingensis MP602, isolated from Cryptomeria fortunei in Tianmu mountain in China.</title>
        <authorList>
            <person name="Wang Y."/>
            <person name="Lu P."/>
            <person name="Zhang L."/>
        </authorList>
    </citation>
    <scope>NUCLEOTIDE SEQUENCE [LARGE SCALE GENOMIC DNA]</scope>
    <source>
        <strain evidence="10 11">MP602</strain>
    </source>
</reference>
<evidence type="ECO:0000313" key="11">
    <source>
        <dbReference type="Proteomes" id="UP000027980"/>
    </source>
</evidence>
<dbReference type="HAMAP" id="MF_01894">
    <property type="entry name" value="Smc_prok"/>
    <property type="match status" value="1"/>
</dbReference>
<dbReference type="GO" id="GO:0005524">
    <property type="term" value="F:ATP binding"/>
    <property type="evidence" value="ECO:0007669"/>
    <property type="project" value="UniProtKB-UniRule"/>
</dbReference>
<evidence type="ECO:0000256" key="5">
    <source>
        <dbReference type="ARBA" id="ARBA00023054"/>
    </source>
</evidence>
<dbReference type="PANTHER" id="PTHR43977">
    <property type="entry name" value="STRUCTURAL MAINTENANCE OF CHROMOSOMES PROTEIN 3"/>
    <property type="match status" value="1"/>
</dbReference>
<dbReference type="InterPro" id="IPR036277">
    <property type="entry name" value="SMC_hinge_sf"/>
</dbReference>
<dbReference type="GO" id="GO:0006260">
    <property type="term" value="P:DNA replication"/>
    <property type="evidence" value="ECO:0007669"/>
    <property type="project" value="UniProtKB-UniRule"/>
</dbReference>
<dbReference type="Proteomes" id="UP000027980">
    <property type="component" value="Chromosome"/>
</dbReference>
<organism evidence="10 11">
    <name type="scientific">Terribacillus saccharophilus</name>
    <dbReference type="NCBI Taxonomy" id="361277"/>
    <lineage>
        <taxon>Bacteria</taxon>
        <taxon>Bacillati</taxon>
        <taxon>Bacillota</taxon>
        <taxon>Bacilli</taxon>
        <taxon>Bacillales</taxon>
        <taxon>Bacillaceae</taxon>
        <taxon>Terribacillus</taxon>
    </lineage>
</organism>
<feature type="coiled-coil region" evidence="7">
    <location>
        <begin position="167"/>
        <end position="194"/>
    </location>
</feature>
<dbReference type="SUPFAM" id="SSF52540">
    <property type="entry name" value="P-loop containing nucleoside triphosphate hydrolases"/>
    <property type="match status" value="2"/>
</dbReference>
<comment type="domain">
    <text evidence="7">Contains large globular domains required for ATP hydrolysis at each terminus and a third globular domain forming a flexible hinge near the middle of the molecule. These domains are separated by coiled-coil structures.</text>
</comment>
<evidence type="ECO:0000259" key="9">
    <source>
        <dbReference type="SMART" id="SM00968"/>
    </source>
</evidence>
<comment type="subcellular location">
    <subcellularLocation>
        <location evidence="1 7">Cytoplasm</location>
    </subcellularLocation>
</comment>
<feature type="binding site" evidence="7">
    <location>
        <begin position="32"/>
        <end position="39"/>
    </location>
    <ligand>
        <name>ATP</name>
        <dbReference type="ChEBI" id="CHEBI:30616"/>
    </ligand>
</feature>
<evidence type="ECO:0000256" key="3">
    <source>
        <dbReference type="ARBA" id="ARBA00022741"/>
    </source>
</evidence>
<dbReference type="InterPro" id="IPR027417">
    <property type="entry name" value="P-loop_NTPase"/>
</dbReference>
<feature type="coiled-coil region" evidence="7">
    <location>
        <begin position="231"/>
        <end position="391"/>
    </location>
</feature>
<dbReference type="Pfam" id="PF02463">
    <property type="entry name" value="SMC_N"/>
    <property type="match status" value="1"/>
</dbReference>
<dbReference type="Gene3D" id="1.20.1060.20">
    <property type="match status" value="1"/>
</dbReference>
<keyword evidence="5 7" id="KW-0175">Coiled coil</keyword>
<dbReference type="Pfam" id="PF06470">
    <property type="entry name" value="SMC_hinge"/>
    <property type="match status" value="1"/>
</dbReference>
<dbReference type="FunFam" id="3.40.50.300:FF:000901">
    <property type="entry name" value="Chromosome partition protein Smc"/>
    <property type="match status" value="1"/>
</dbReference>
<dbReference type="CDD" id="cd03278">
    <property type="entry name" value="ABC_SMC_barmotin"/>
    <property type="match status" value="2"/>
</dbReference>
<sequence>MFLKRLETVGFKSFAEKVTLDFVPGVTAVVGPNGSGKSNITDAIRWVLGEQSAKSLRGSKMEDIIFQGSDTRKALNVAEVTLVLDNADQTLPLEYQEVSVTRRVFRSGESQFLINNQSCRLKDIIDLFMDSGLGREAFSIISQGKVEEILSSKPEERRSIFEEAAGVLKYKQRKKKAEYKLAETQENLNRVEDITYEIEGQLEPLREQAAIAKDFLEKKAQLKDVEIGLLVAEIEQLHKEWQAVLQELEVNKRELEVQKQTIGEKEQLLEAEKTELHALDASIDELQASLLIVTQELENLEGKKQLLNERSKHLAENKEKLEKDTEQLGITLEQQLKQLDLEQAALDALDTENKAIKSDLRSLDKQLSRTQEDLSEQIEEKKSDYIDLLNEQAAKRNETNSLKQQLTGIDAKKERQRTKYKDVVSNRDEISEKREQLSERLKGATEAREQAEEKADSLRMEAAQKREQYQEAQSKLYTGYQHIEKLRSKQEMLQEMKEEFQGFFQGVKAVLKARQDQKLEGIEGAVIELIDVPTAYVTAMETALGGQAQHIVVDTEASARQAINWLKQTHNGRATFLPLSSIQPKQIPANVLGNASNREGFIGIAADLIQVDPQYKRAVDFLLGNVVIAEDLQHANAIAAALGRRYRVVTLTGDVVNPGGSMTGGAQKRNSQSLFTREKEMQEVTEKLSDFQARTEVFERKVAQLKEELQQLETSAEETRHSLKQLQESEQELQAAFTETSIRFMHANDNLTMYDQDNAQYDTEREEVEKRIEQLQAELASLDQQLQDIQREISELTETHQAWQQTKEIKREEQQTLQIRSAESLAKLENQQQRLSEFTEQLELTQQKYEEQQRVLQQMAEVGEKGQTEEEIAELITVKQQHKQQTTTLIEERKAERQERYDWVQQEELSVKEANRLHQNLVQQVQDQEVRSNRLDVELENRLMNLQQSYSLTFEKALATFGRAEDIETARTEVKLIKRAISELGSVNVGAIEEFDRINERYSFLTEQKDDLYQAKSTLLAVIDEMDEEMKRLFEDVFNKIKTEFTEVFRSLFGGGHAELKLTDSDNLLETGVDIIAQPPGKKLQNLGLLSGGERALTAIALLFAILRVRPVPFCILDEVEAALDDANVSRFAQYMKQFSEKTQFIAITHRKGTMEEADVLYGVTMQESGVSRLVSVRLEDAPTLVKV</sequence>
<evidence type="ECO:0000256" key="4">
    <source>
        <dbReference type="ARBA" id="ARBA00022840"/>
    </source>
</evidence>